<comment type="caution">
    <text evidence="12">The sequence shown here is derived from an EMBL/GenBank/DDBJ whole genome shotgun (WGS) entry which is preliminary data.</text>
</comment>
<dbReference type="SUPFAM" id="SSF103506">
    <property type="entry name" value="Mitochondrial carrier"/>
    <property type="match status" value="1"/>
</dbReference>
<evidence type="ECO:0000256" key="9">
    <source>
        <dbReference type="PROSITE-ProRule" id="PRU00282"/>
    </source>
</evidence>
<dbReference type="AlphaFoldDB" id="A0A1J8PL07"/>
<keyword evidence="13" id="KW-1185">Reference proteome</keyword>
<keyword evidence="5" id="KW-0999">Mitochondrion inner membrane</keyword>
<comment type="subcellular location">
    <subcellularLocation>
        <location evidence="1">Mitochondrion inner membrane</location>
        <topology evidence="1">Multi-pass membrane protein</topology>
    </subcellularLocation>
</comment>
<keyword evidence="7" id="KW-0496">Mitochondrion</keyword>
<evidence type="ECO:0000313" key="12">
    <source>
        <dbReference type="EMBL" id="OJA09239.1"/>
    </source>
</evidence>
<evidence type="ECO:0000256" key="10">
    <source>
        <dbReference type="RuleBase" id="RU000488"/>
    </source>
</evidence>
<feature type="repeat" description="Solcar" evidence="9">
    <location>
        <begin position="53"/>
        <end position="163"/>
    </location>
</feature>
<dbReference type="GO" id="GO:0005743">
    <property type="term" value="C:mitochondrial inner membrane"/>
    <property type="evidence" value="ECO:0007669"/>
    <property type="project" value="UniProtKB-SubCell"/>
</dbReference>
<feature type="repeat" description="Solcar" evidence="9">
    <location>
        <begin position="173"/>
        <end position="274"/>
    </location>
</feature>
<dbReference type="InterPro" id="IPR023395">
    <property type="entry name" value="MCP_dom_sf"/>
</dbReference>
<dbReference type="EMBL" id="LVVM01005978">
    <property type="protein sequence ID" value="OJA09239.1"/>
    <property type="molecule type" value="Genomic_DNA"/>
</dbReference>
<sequence length="378" mass="40749">CSLFACCLVLDRLFGHFLEAGGLDFPDIRYIDTMAGAPPTTTNPTASSSLLPAKSWQHFVAGGFGGMCGAIITSPFDVVKTRLQSSLFREKHTSVGVVGGGVAALPQRSGGLLWNFVETGHILRDIYRDESMRALFKGIGPTLVGVIPARSINFYTYGNGKQIIANHFNHGQENSYVHLAAAAIAGIVTGTATNPIWVVKTRLQLTASERRHASSLASTNPGATAEPSRGSFTMITKIFRDEGIKGFYKGLSASYLGVTEGTIQWVLYERLKRLSVDPEGRGGTGEWAGMLGSAGAAKCVASLITYPHEVLRTRLRQPSVNGVVKYTGLWQTLRTVIAEEGARSLYGGLSAHLMRVVPNAAVMYSIYEGFLRWGKQSN</sequence>
<keyword evidence="6" id="KW-1133">Transmembrane helix</keyword>
<feature type="chain" id="PRO_5012136854" description="Mitochondrial carrier" evidence="11">
    <location>
        <begin position="21"/>
        <end position="378"/>
    </location>
</feature>
<dbReference type="PANTHER" id="PTHR45829">
    <property type="entry name" value="MITOCHONDRIAL CARRIER PROTEIN RIM2"/>
    <property type="match status" value="1"/>
</dbReference>
<dbReference type="OrthoDB" id="269120at2759"/>
<evidence type="ECO:0000256" key="8">
    <source>
        <dbReference type="ARBA" id="ARBA00023136"/>
    </source>
</evidence>
<protein>
    <recommendedName>
        <fullName evidence="14">Mitochondrial carrier</fullName>
    </recommendedName>
</protein>
<dbReference type="Pfam" id="PF00153">
    <property type="entry name" value="Mito_carr"/>
    <property type="match status" value="3"/>
</dbReference>
<keyword evidence="8 9" id="KW-0472">Membrane</keyword>
<feature type="non-terminal residue" evidence="12">
    <location>
        <position position="1"/>
    </location>
</feature>
<keyword evidence="3 9" id="KW-0812">Transmembrane</keyword>
<gene>
    <name evidence="12" type="ORF">AZE42_09213</name>
</gene>
<feature type="signal peptide" evidence="11">
    <location>
        <begin position="1"/>
        <end position="20"/>
    </location>
</feature>
<dbReference type="STRING" id="180088.A0A1J8PL07"/>
<keyword evidence="4" id="KW-0677">Repeat</keyword>
<dbReference type="GO" id="GO:1990519">
    <property type="term" value="P:pyrimidine nucleotide import into mitochondrion"/>
    <property type="evidence" value="ECO:0007669"/>
    <property type="project" value="TreeGrafter"/>
</dbReference>
<comment type="similarity">
    <text evidence="10">Belongs to the mitochondrial carrier (TC 2.A.29) family.</text>
</comment>
<proteinExistence type="inferred from homology"/>
<dbReference type="GO" id="GO:0015218">
    <property type="term" value="F:pyrimidine nucleotide transmembrane transporter activity"/>
    <property type="evidence" value="ECO:0007669"/>
    <property type="project" value="InterPro"/>
</dbReference>
<keyword evidence="2 10" id="KW-0813">Transport</keyword>
<dbReference type="Proteomes" id="UP000183567">
    <property type="component" value="Unassembled WGS sequence"/>
</dbReference>
<evidence type="ECO:0000256" key="5">
    <source>
        <dbReference type="ARBA" id="ARBA00022792"/>
    </source>
</evidence>
<feature type="repeat" description="Solcar" evidence="9">
    <location>
        <begin position="285"/>
        <end position="373"/>
    </location>
</feature>
<evidence type="ECO:0000313" key="13">
    <source>
        <dbReference type="Proteomes" id="UP000183567"/>
    </source>
</evidence>
<evidence type="ECO:0000256" key="6">
    <source>
        <dbReference type="ARBA" id="ARBA00022989"/>
    </source>
</evidence>
<dbReference type="PROSITE" id="PS50920">
    <property type="entry name" value="SOLCAR"/>
    <property type="match status" value="3"/>
</dbReference>
<evidence type="ECO:0008006" key="14">
    <source>
        <dbReference type="Google" id="ProtNLM"/>
    </source>
</evidence>
<evidence type="ECO:0000256" key="1">
    <source>
        <dbReference type="ARBA" id="ARBA00004448"/>
    </source>
</evidence>
<organism evidence="12 13">
    <name type="scientific">Rhizopogon vesiculosus</name>
    <dbReference type="NCBI Taxonomy" id="180088"/>
    <lineage>
        <taxon>Eukaryota</taxon>
        <taxon>Fungi</taxon>
        <taxon>Dikarya</taxon>
        <taxon>Basidiomycota</taxon>
        <taxon>Agaricomycotina</taxon>
        <taxon>Agaricomycetes</taxon>
        <taxon>Agaricomycetidae</taxon>
        <taxon>Boletales</taxon>
        <taxon>Suillineae</taxon>
        <taxon>Rhizopogonaceae</taxon>
        <taxon>Rhizopogon</taxon>
    </lineage>
</organism>
<dbReference type="InterPro" id="IPR018108">
    <property type="entry name" value="MCP_transmembrane"/>
</dbReference>
<evidence type="ECO:0000256" key="3">
    <source>
        <dbReference type="ARBA" id="ARBA00022692"/>
    </source>
</evidence>
<evidence type="ECO:0000256" key="11">
    <source>
        <dbReference type="SAM" id="SignalP"/>
    </source>
</evidence>
<dbReference type="PANTHER" id="PTHR45829:SF4">
    <property type="entry name" value="MITOCHONDRIAL CARRIER PROTEIN RIM2"/>
    <property type="match status" value="1"/>
</dbReference>
<evidence type="ECO:0000256" key="7">
    <source>
        <dbReference type="ARBA" id="ARBA00023128"/>
    </source>
</evidence>
<reference evidence="12 13" key="1">
    <citation type="submission" date="2016-03" db="EMBL/GenBank/DDBJ databases">
        <title>Comparative genomics of the ectomycorrhizal sister species Rhizopogon vinicolor and Rhizopogon vesiculosus (Basidiomycota: Boletales) reveals a divergence of the mating type B locus.</title>
        <authorList>
            <person name="Mujic A.B."/>
            <person name="Kuo A."/>
            <person name="Tritt A."/>
            <person name="Lipzen A."/>
            <person name="Chen C."/>
            <person name="Johnson J."/>
            <person name="Sharma A."/>
            <person name="Barry K."/>
            <person name="Grigoriev I.V."/>
            <person name="Spatafora J.W."/>
        </authorList>
    </citation>
    <scope>NUCLEOTIDE SEQUENCE [LARGE SCALE GENOMIC DNA]</scope>
    <source>
        <strain evidence="12 13">AM-OR11-056</strain>
    </source>
</reference>
<accession>A0A1J8PL07</accession>
<evidence type="ECO:0000256" key="2">
    <source>
        <dbReference type="ARBA" id="ARBA00022448"/>
    </source>
</evidence>
<keyword evidence="11" id="KW-0732">Signal</keyword>
<evidence type="ECO:0000256" key="4">
    <source>
        <dbReference type="ARBA" id="ARBA00022737"/>
    </source>
</evidence>
<dbReference type="InterPro" id="IPR049562">
    <property type="entry name" value="SLC25A33/36-like"/>
</dbReference>
<name>A0A1J8PL07_9AGAM</name>
<dbReference type="Gene3D" id="1.50.40.10">
    <property type="entry name" value="Mitochondrial carrier domain"/>
    <property type="match status" value="2"/>
</dbReference>